<dbReference type="EMBL" id="JAGIXG020000013">
    <property type="protein sequence ID" value="KAI6782471.1"/>
    <property type="molecule type" value="Genomic_DNA"/>
</dbReference>
<feature type="region of interest" description="Disordered" evidence="1">
    <location>
        <begin position="1"/>
        <end position="92"/>
    </location>
</feature>
<sequence>MIAPAAPDNMSTIQQAPALPQRSNRRASRFLEPINPKTGFLDEQPPLSPSHPPHEVYLSSEEEASSSADDFSDNDFDSDTEVDPLTPVRKSQEDTARVVNFVYWGKPSIVELPQRPTSPETMYSNPSQPRKVRRTTTEPITPNRRTSFSSTHSSSRFSTVSRSSTAMGSPLRHKPAFLSIDPCPSRPESEHAHDPDRPRTPKGSSNSMLKRTLSLARKRSKPHLNQAASQSSSDLAIRPVSVEPFSQTSSPDPEAALKATRRRTVMVEPPPIPEDVPTTPVSSRLSKGHSRLRGLSISLGRRKA</sequence>
<dbReference type="GeneID" id="75827847"/>
<dbReference type="AlphaFoldDB" id="A0A9P9Y2U1"/>
<dbReference type="Proteomes" id="UP001055219">
    <property type="component" value="Unassembled WGS sequence"/>
</dbReference>
<evidence type="ECO:0000313" key="2">
    <source>
        <dbReference type="EMBL" id="KAI6782471.1"/>
    </source>
</evidence>
<feature type="region of interest" description="Disordered" evidence="1">
    <location>
        <begin position="268"/>
        <end position="304"/>
    </location>
</feature>
<feature type="compositionally biased region" description="Basic and acidic residues" evidence="1">
    <location>
        <begin position="187"/>
        <end position="199"/>
    </location>
</feature>
<evidence type="ECO:0000256" key="1">
    <source>
        <dbReference type="SAM" id="MobiDB-lite"/>
    </source>
</evidence>
<reference evidence="2" key="2">
    <citation type="submission" date="2022-07" db="EMBL/GenBank/DDBJ databases">
        <authorList>
            <person name="Goncalves M.F.M."/>
            <person name="Hilario S."/>
            <person name="Van De Peer Y."/>
            <person name="Esteves A.C."/>
            <person name="Alves A."/>
        </authorList>
    </citation>
    <scope>NUCLEOTIDE SEQUENCE</scope>
    <source>
        <strain evidence="2">MUM 19.33</strain>
    </source>
</reference>
<name>A0A9P9Y2U1_9HYPO</name>
<dbReference type="OrthoDB" id="4838114at2759"/>
<protein>
    <submittedName>
        <fullName evidence="2">Uncharacterized protein</fullName>
    </submittedName>
</protein>
<feature type="compositionally biased region" description="Low complexity" evidence="1">
    <location>
        <begin position="144"/>
        <end position="165"/>
    </location>
</feature>
<feature type="compositionally biased region" description="Low complexity" evidence="1">
    <location>
        <begin position="293"/>
        <end position="304"/>
    </location>
</feature>
<keyword evidence="3" id="KW-1185">Reference proteome</keyword>
<comment type="caution">
    <text evidence="2">The sequence shown here is derived from an EMBL/GenBank/DDBJ whole genome shotgun (WGS) entry which is preliminary data.</text>
</comment>
<reference evidence="2" key="1">
    <citation type="journal article" date="2021" name="J Fungi (Basel)">
        <title>Genomic and Metabolomic Analyses of the Marine Fungus Emericellopsis cladophorae: Insights into Saltwater Adaptability Mechanisms and Its Biosynthetic Potential.</title>
        <authorList>
            <person name="Goncalves M.F.M."/>
            <person name="Hilario S."/>
            <person name="Van de Peer Y."/>
            <person name="Esteves A.C."/>
            <person name="Alves A."/>
        </authorList>
    </citation>
    <scope>NUCLEOTIDE SEQUENCE</scope>
    <source>
        <strain evidence="2">MUM 19.33</strain>
    </source>
</reference>
<organism evidence="2 3">
    <name type="scientific">Emericellopsis cladophorae</name>
    <dbReference type="NCBI Taxonomy" id="2686198"/>
    <lineage>
        <taxon>Eukaryota</taxon>
        <taxon>Fungi</taxon>
        <taxon>Dikarya</taxon>
        <taxon>Ascomycota</taxon>
        <taxon>Pezizomycotina</taxon>
        <taxon>Sordariomycetes</taxon>
        <taxon>Hypocreomycetidae</taxon>
        <taxon>Hypocreales</taxon>
        <taxon>Bionectriaceae</taxon>
        <taxon>Emericellopsis</taxon>
    </lineage>
</organism>
<feature type="compositionally biased region" description="Polar residues" evidence="1">
    <location>
        <begin position="115"/>
        <end position="128"/>
    </location>
</feature>
<feature type="region of interest" description="Disordered" evidence="1">
    <location>
        <begin position="109"/>
        <end position="208"/>
    </location>
</feature>
<evidence type="ECO:0000313" key="3">
    <source>
        <dbReference type="Proteomes" id="UP001055219"/>
    </source>
</evidence>
<feature type="compositionally biased region" description="Acidic residues" evidence="1">
    <location>
        <begin position="60"/>
        <end position="82"/>
    </location>
</feature>
<gene>
    <name evidence="2" type="ORF">J7T54_001328</name>
</gene>
<dbReference type="RefSeq" id="XP_051363327.1">
    <property type="nucleotide sequence ID" value="XM_051505294.1"/>
</dbReference>
<feature type="region of interest" description="Disordered" evidence="1">
    <location>
        <begin position="216"/>
        <end position="235"/>
    </location>
</feature>
<accession>A0A9P9Y2U1</accession>
<proteinExistence type="predicted"/>